<dbReference type="InterPro" id="IPR019887">
    <property type="entry name" value="Tscrpt_reg_AsnC/Lrp_C"/>
</dbReference>
<sequence>MAVTAYIMVKANTGDADRLLSDIAGIDGVVDAHVVAGDVDIIAKIEVDSPADVKDIAANQIQQTDGVEDTETYISMS</sequence>
<organism evidence="2 3">
    <name type="scientific">Halobacterium litoreum</name>
    <dbReference type="NCBI Taxonomy" id="2039234"/>
    <lineage>
        <taxon>Archaea</taxon>
        <taxon>Methanobacteriati</taxon>
        <taxon>Methanobacteriota</taxon>
        <taxon>Stenosarchaea group</taxon>
        <taxon>Halobacteria</taxon>
        <taxon>Halobacteriales</taxon>
        <taxon>Halobacteriaceae</taxon>
        <taxon>Halobacterium</taxon>
    </lineage>
</organism>
<reference evidence="2 3" key="1">
    <citation type="journal article" date="2019" name="Int. J. Syst. Evol. Microbiol.">
        <title>The Global Catalogue of Microorganisms (GCM) 10K type strain sequencing project: providing services to taxonomists for standard genome sequencing and annotation.</title>
        <authorList>
            <consortium name="The Broad Institute Genomics Platform"/>
            <consortium name="The Broad Institute Genome Sequencing Center for Infectious Disease"/>
            <person name="Wu L."/>
            <person name="Ma J."/>
        </authorList>
    </citation>
    <scope>NUCLEOTIDE SEQUENCE [LARGE SCALE GENOMIC DNA]</scope>
    <source>
        <strain evidence="2 3">CGMCC 1.12562</strain>
    </source>
</reference>
<comment type="caution">
    <text evidence="2">The sequence shown here is derived from an EMBL/GenBank/DDBJ whole genome shotgun (WGS) entry which is preliminary data.</text>
</comment>
<dbReference type="AlphaFoldDB" id="A0ABD5NET4"/>
<feature type="domain" description="Transcription regulator AsnC/Lrp ligand binding" evidence="1">
    <location>
        <begin position="7"/>
        <end position="77"/>
    </location>
</feature>
<keyword evidence="3" id="KW-1185">Reference proteome</keyword>
<dbReference type="InterPro" id="IPR011008">
    <property type="entry name" value="Dimeric_a/b-barrel"/>
</dbReference>
<dbReference type="EMBL" id="JBHRWN010000002">
    <property type="protein sequence ID" value="MFC3477388.1"/>
    <property type="molecule type" value="Genomic_DNA"/>
</dbReference>
<dbReference type="Pfam" id="PF01037">
    <property type="entry name" value="AsnC_trans_reg"/>
    <property type="match status" value="1"/>
</dbReference>
<dbReference type="Gene3D" id="3.30.70.920">
    <property type="match status" value="1"/>
</dbReference>
<proteinExistence type="predicted"/>
<accession>A0ABD5NET4</accession>
<evidence type="ECO:0000313" key="2">
    <source>
        <dbReference type="EMBL" id="MFC3477388.1"/>
    </source>
</evidence>
<dbReference type="SUPFAM" id="SSF54909">
    <property type="entry name" value="Dimeric alpha+beta barrel"/>
    <property type="match status" value="1"/>
</dbReference>
<protein>
    <submittedName>
        <fullName evidence="2">Lrp/AsnC family transcriptional regulator</fullName>
    </submittedName>
</protein>
<dbReference type="Proteomes" id="UP001595660">
    <property type="component" value="Unassembled WGS sequence"/>
</dbReference>
<evidence type="ECO:0000313" key="3">
    <source>
        <dbReference type="Proteomes" id="UP001595660"/>
    </source>
</evidence>
<evidence type="ECO:0000259" key="1">
    <source>
        <dbReference type="Pfam" id="PF01037"/>
    </source>
</evidence>
<name>A0ABD5NET4_9EURY</name>
<dbReference type="RefSeq" id="WP_232571485.1">
    <property type="nucleotide sequence ID" value="NZ_CP089466.1"/>
</dbReference>
<gene>
    <name evidence="2" type="ORF">ACFOKC_06585</name>
</gene>
<dbReference type="GeneID" id="69116685"/>